<proteinExistence type="inferred from homology"/>
<evidence type="ECO:0000259" key="10">
    <source>
        <dbReference type="PROSITE" id="PS50929"/>
    </source>
</evidence>
<dbReference type="InterPro" id="IPR027417">
    <property type="entry name" value="P-loop_NTPase"/>
</dbReference>
<dbReference type="PROSITE" id="PS50893">
    <property type="entry name" value="ABC_TRANSPORTER_2"/>
    <property type="match status" value="1"/>
</dbReference>
<evidence type="ECO:0000256" key="4">
    <source>
        <dbReference type="ARBA" id="ARBA00022741"/>
    </source>
</evidence>
<feature type="transmembrane region" description="Helical" evidence="8">
    <location>
        <begin position="310"/>
        <end position="333"/>
    </location>
</feature>
<sequence>MKVKNNFDHFYKPMTDEEIKEDRKSFNRGRKSFINVIWKHMKINKKWAIGLLVTAILSAFFAAFNPLLMQQLQFSVEFEKTKKVFDNFWGFNWKIILSIWIIILVITAILTYIANLFGNELGKKIEISLRNELTKKLITTDIEYYSNKKTGEILTKVVSDTQIIGMQASVIPNIIFTAFFTMIFTLITLFITTSLYIGLFFIALFLMFGILFGLAFLPMRKLVFNLRKIITDINGDVTDRINTIKLIKANGTEEYEKKRFVDIHEIYYKKYKQISYFQSVMISILFFAINTVQILMTIIALWLYKNDIDTLKAVLGPMLICAGMLIGPVMQLLRAVVGMVQASTSAQRIDEITATKQFINNHALDKKGIRIHKIEGNIVFKNVTFAYSDKPDNIILPNFNLVLEQGKSYAFVGQTGVGKSTISKLLLRFYDPSSGEVLINNNINLKDVFLPSYLNHIGYVEQDPSVLLGTVLDNLRYVKPSATDEEIILACKKAELHDLVMTWPDQYNTILGERGFILSGGQKQRLVIARMFLKDPQILILDEATSALDNVVEKEIQSKLEELMKNRTSITIAHRLSTIRNVDQIIVLAPKKGIIQIGTFKELVKKPGEFKDLYEAGFSKYDV</sequence>
<dbReference type="GO" id="GO:0005524">
    <property type="term" value="F:ATP binding"/>
    <property type="evidence" value="ECO:0007669"/>
    <property type="project" value="UniProtKB-KW"/>
</dbReference>
<dbReference type="GO" id="GO:0016887">
    <property type="term" value="F:ATP hydrolysis activity"/>
    <property type="evidence" value="ECO:0007669"/>
    <property type="project" value="InterPro"/>
</dbReference>
<keyword evidence="5 11" id="KW-0067">ATP-binding</keyword>
<name>A0A084EM37_MYCCA</name>
<evidence type="ECO:0000256" key="8">
    <source>
        <dbReference type="SAM" id="Phobius"/>
    </source>
</evidence>
<accession>A0A084EM37</accession>
<feature type="domain" description="ABC transporter" evidence="9">
    <location>
        <begin position="378"/>
        <end position="616"/>
    </location>
</feature>
<feature type="transmembrane region" description="Helical" evidence="8">
    <location>
        <begin position="280"/>
        <end position="304"/>
    </location>
</feature>
<keyword evidence="3 8" id="KW-0812">Transmembrane</keyword>
<dbReference type="SMART" id="SM00382">
    <property type="entry name" value="AAA"/>
    <property type="match status" value="1"/>
</dbReference>
<evidence type="ECO:0000313" key="12">
    <source>
        <dbReference type="Proteomes" id="UP000028533"/>
    </source>
</evidence>
<comment type="subcellular location">
    <subcellularLocation>
        <location evidence="1">Cell membrane</location>
        <topology evidence="1">Multi-pass membrane protein</topology>
    </subcellularLocation>
</comment>
<dbReference type="InterPro" id="IPR039421">
    <property type="entry name" value="Type_1_exporter"/>
</dbReference>
<evidence type="ECO:0000256" key="3">
    <source>
        <dbReference type="ARBA" id="ARBA00022692"/>
    </source>
</evidence>
<dbReference type="Gene3D" id="1.20.1560.10">
    <property type="entry name" value="ABC transporter type 1, transmembrane domain"/>
    <property type="match status" value="1"/>
</dbReference>
<dbReference type="RefSeq" id="WP_036431976.1">
    <property type="nucleotide sequence ID" value="NZ_JFDO01000017.1"/>
</dbReference>
<evidence type="ECO:0000313" key="11">
    <source>
        <dbReference type="EMBL" id="KEZ19029.1"/>
    </source>
</evidence>
<comment type="caution">
    <text evidence="11">The sequence shown here is derived from an EMBL/GenBank/DDBJ whole genome shotgun (WGS) entry which is preliminary data.</text>
</comment>
<dbReference type="InterPro" id="IPR011527">
    <property type="entry name" value="ABC1_TM_dom"/>
</dbReference>
<evidence type="ECO:0000256" key="5">
    <source>
        <dbReference type="ARBA" id="ARBA00022840"/>
    </source>
</evidence>
<keyword evidence="4" id="KW-0547">Nucleotide-binding</keyword>
<dbReference type="InterPro" id="IPR036640">
    <property type="entry name" value="ABC1_TM_sf"/>
</dbReference>
<dbReference type="PANTHER" id="PTHR24221:SF654">
    <property type="entry name" value="ATP-BINDING CASSETTE SUB-FAMILY B MEMBER 6"/>
    <property type="match status" value="1"/>
</dbReference>
<dbReference type="SUPFAM" id="SSF90123">
    <property type="entry name" value="ABC transporter transmembrane region"/>
    <property type="match status" value="1"/>
</dbReference>
<reference evidence="11 12" key="1">
    <citation type="submission" date="2014-02" db="EMBL/GenBank/DDBJ databases">
        <title>Genome sequence of Mycoplasma capricolum subsp. capricolum strain 14232.</title>
        <authorList>
            <person name="Sirand-Pugnet P."/>
            <person name="Breton M."/>
            <person name="Dordet-Frisoni E."/>
            <person name="Baranowski E."/>
            <person name="Barre A."/>
            <person name="Couture C."/>
            <person name="Dupuy V."/>
            <person name="Gaurivaud P."/>
            <person name="Jacob D."/>
            <person name="Lemaitre C."/>
            <person name="Manso-Silvan L."/>
            <person name="Nikolski M."/>
            <person name="Nouvel L.-X."/>
            <person name="Poumarat F."/>
            <person name="Tardy F."/>
            <person name="Thebault P."/>
            <person name="Theil S."/>
            <person name="Citti C."/>
            <person name="Thiaucourt F."/>
            <person name="Blanchard A."/>
        </authorList>
    </citation>
    <scope>NUCLEOTIDE SEQUENCE [LARGE SCALE GENOMIC DNA]</scope>
    <source>
        <strain evidence="11 12">14232</strain>
    </source>
</reference>
<dbReference type="FunFam" id="3.40.50.300:FF:000218">
    <property type="entry name" value="Multidrug ABC transporter ATP-binding protein"/>
    <property type="match status" value="1"/>
</dbReference>
<dbReference type="GO" id="GO:0034040">
    <property type="term" value="F:ATPase-coupled lipid transmembrane transporter activity"/>
    <property type="evidence" value="ECO:0007669"/>
    <property type="project" value="TreeGrafter"/>
</dbReference>
<dbReference type="GO" id="GO:0005886">
    <property type="term" value="C:plasma membrane"/>
    <property type="evidence" value="ECO:0007669"/>
    <property type="project" value="UniProtKB-SubCell"/>
</dbReference>
<dbReference type="Pfam" id="PF00664">
    <property type="entry name" value="ABC_membrane"/>
    <property type="match status" value="1"/>
</dbReference>
<feature type="transmembrane region" description="Helical" evidence="8">
    <location>
        <begin position="95"/>
        <end position="117"/>
    </location>
</feature>
<evidence type="ECO:0000256" key="1">
    <source>
        <dbReference type="ARBA" id="ARBA00004651"/>
    </source>
</evidence>
<feature type="transmembrane region" description="Helical" evidence="8">
    <location>
        <begin position="170"/>
        <end position="191"/>
    </location>
</feature>
<feature type="transmembrane region" description="Helical" evidence="8">
    <location>
        <begin position="197"/>
        <end position="217"/>
    </location>
</feature>
<protein>
    <submittedName>
        <fullName evidence="11">ABC transporter, permease and ATP-binding component</fullName>
    </submittedName>
</protein>
<evidence type="ECO:0000259" key="9">
    <source>
        <dbReference type="PROSITE" id="PS50893"/>
    </source>
</evidence>
<comment type="similarity">
    <text evidence="2">Belongs to the ABC transporter superfamily.</text>
</comment>
<dbReference type="InterPro" id="IPR017871">
    <property type="entry name" value="ABC_transporter-like_CS"/>
</dbReference>
<dbReference type="PROSITE" id="PS50929">
    <property type="entry name" value="ABC_TM1F"/>
    <property type="match status" value="1"/>
</dbReference>
<feature type="transmembrane region" description="Helical" evidence="8">
    <location>
        <begin position="47"/>
        <end position="68"/>
    </location>
</feature>
<dbReference type="Proteomes" id="UP000028533">
    <property type="component" value="Unassembled WGS sequence"/>
</dbReference>
<dbReference type="SUPFAM" id="SSF52540">
    <property type="entry name" value="P-loop containing nucleoside triphosphate hydrolases"/>
    <property type="match status" value="1"/>
</dbReference>
<dbReference type="AlphaFoldDB" id="A0A084EM37"/>
<dbReference type="Pfam" id="PF00005">
    <property type="entry name" value="ABC_tran"/>
    <property type="match status" value="1"/>
</dbReference>
<dbReference type="PROSITE" id="PS00211">
    <property type="entry name" value="ABC_TRANSPORTER_1"/>
    <property type="match status" value="1"/>
</dbReference>
<evidence type="ECO:0000256" key="2">
    <source>
        <dbReference type="ARBA" id="ARBA00005417"/>
    </source>
</evidence>
<evidence type="ECO:0000256" key="7">
    <source>
        <dbReference type="ARBA" id="ARBA00023136"/>
    </source>
</evidence>
<keyword evidence="7 8" id="KW-0472">Membrane</keyword>
<gene>
    <name evidence="11" type="ORF">MCAPa_5210</name>
</gene>
<keyword evidence="6 8" id="KW-1133">Transmembrane helix</keyword>
<feature type="domain" description="ABC transmembrane type-1" evidence="10">
    <location>
        <begin position="49"/>
        <end position="341"/>
    </location>
</feature>
<dbReference type="GO" id="GO:0140359">
    <property type="term" value="F:ABC-type transporter activity"/>
    <property type="evidence" value="ECO:0007669"/>
    <property type="project" value="InterPro"/>
</dbReference>
<dbReference type="CDD" id="cd07346">
    <property type="entry name" value="ABC_6TM_exporters"/>
    <property type="match status" value="1"/>
</dbReference>
<dbReference type="Gene3D" id="3.40.50.300">
    <property type="entry name" value="P-loop containing nucleotide triphosphate hydrolases"/>
    <property type="match status" value="1"/>
</dbReference>
<dbReference type="EMBL" id="JFDO01000017">
    <property type="protein sequence ID" value="KEZ19029.1"/>
    <property type="molecule type" value="Genomic_DNA"/>
</dbReference>
<evidence type="ECO:0000256" key="6">
    <source>
        <dbReference type="ARBA" id="ARBA00022989"/>
    </source>
</evidence>
<organism evidence="11 12">
    <name type="scientific">Mycoplasma capricolum subsp. capricolum 14232</name>
    <dbReference type="NCBI Taxonomy" id="1188238"/>
    <lineage>
        <taxon>Bacteria</taxon>
        <taxon>Bacillati</taxon>
        <taxon>Mycoplasmatota</taxon>
        <taxon>Mollicutes</taxon>
        <taxon>Mycoplasmataceae</taxon>
        <taxon>Mycoplasma</taxon>
    </lineage>
</organism>
<dbReference type="InterPro" id="IPR003593">
    <property type="entry name" value="AAA+_ATPase"/>
</dbReference>
<dbReference type="InterPro" id="IPR003439">
    <property type="entry name" value="ABC_transporter-like_ATP-bd"/>
</dbReference>
<dbReference type="PANTHER" id="PTHR24221">
    <property type="entry name" value="ATP-BINDING CASSETTE SUB-FAMILY B"/>
    <property type="match status" value="1"/>
</dbReference>